<dbReference type="EMBL" id="RJKX01000014">
    <property type="protein sequence ID" value="ROP90664.1"/>
    <property type="molecule type" value="Genomic_DNA"/>
</dbReference>
<dbReference type="Gene3D" id="2.60.40.790">
    <property type="match status" value="1"/>
</dbReference>
<dbReference type="Pfam" id="PF00011">
    <property type="entry name" value="HSP20"/>
    <property type="match status" value="1"/>
</dbReference>
<keyword evidence="1" id="KW-0346">Stress response</keyword>
<dbReference type="PANTHER" id="PTHR47062">
    <property type="match status" value="1"/>
</dbReference>
<feature type="domain" description="SHSP" evidence="5">
    <location>
        <begin position="27"/>
        <end position="136"/>
    </location>
</feature>
<feature type="region of interest" description="Disordered" evidence="4">
    <location>
        <begin position="135"/>
        <end position="154"/>
    </location>
</feature>
<protein>
    <submittedName>
        <fullName evidence="6">HSP20 family molecular chaperone IbpA</fullName>
    </submittedName>
</protein>
<dbReference type="InterPro" id="IPR008978">
    <property type="entry name" value="HSP20-like_chaperone"/>
</dbReference>
<reference evidence="6 7" key="1">
    <citation type="submission" date="2018-11" db="EMBL/GenBank/DDBJ databases">
        <title>Genomic Encyclopedia of Type Strains, Phase IV (KMG-IV): sequencing the most valuable type-strain genomes for metagenomic binning, comparative biology and taxonomic classification.</title>
        <authorList>
            <person name="Goeker M."/>
        </authorList>
    </citation>
    <scope>NUCLEOTIDE SEQUENCE [LARGE SCALE GENOMIC DNA]</scope>
    <source>
        <strain evidence="6 7">DSM 5900</strain>
    </source>
</reference>
<dbReference type="Proteomes" id="UP000278222">
    <property type="component" value="Unassembled WGS sequence"/>
</dbReference>
<organism evidence="6 7">
    <name type="scientific">Stella humosa</name>
    <dbReference type="NCBI Taxonomy" id="94"/>
    <lineage>
        <taxon>Bacteria</taxon>
        <taxon>Pseudomonadati</taxon>
        <taxon>Pseudomonadota</taxon>
        <taxon>Alphaproteobacteria</taxon>
        <taxon>Rhodospirillales</taxon>
        <taxon>Stellaceae</taxon>
        <taxon>Stella</taxon>
    </lineage>
</organism>
<dbReference type="InterPro" id="IPR037913">
    <property type="entry name" value="ACD_IbpA/B"/>
</dbReference>
<proteinExistence type="inferred from homology"/>
<evidence type="ECO:0000313" key="6">
    <source>
        <dbReference type="EMBL" id="ROP90664.1"/>
    </source>
</evidence>
<dbReference type="AlphaFoldDB" id="A0A3N1LHF4"/>
<dbReference type="CDD" id="cd06470">
    <property type="entry name" value="ACD_IbpA-B_like"/>
    <property type="match status" value="1"/>
</dbReference>
<comment type="caution">
    <text evidence="6">The sequence shown here is derived from an EMBL/GenBank/DDBJ whole genome shotgun (WGS) entry which is preliminary data.</text>
</comment>
<dbReference type="OrthoDB" id="9810618at2"/>
<keyword evidence="7" id="KW-1185">Reference proteome</keyword>
<evidence type="ECO:0000256" key="3">
    <source>
        <dbReference type="RuleBase" id="RU003616"/>
    </source>
</evidence>
<evidence type="ECO:0000256" key="1">
    <source>
        <dbReference type="ARBA" id="ARBA00023016"/>
    </source>
</evidence>
<evidence type="ECO:0000313" key="7">
    <source>
        <dbReference type="Proteomes" id="UP000278222"/>
    </source>
</evidence>
<evidence type="ECO:0000256" key="4">
    <source>
        <dbReference type="SAM" id="MobiDB-lite"/>
    </source>
</evidence>
<comment type="similarity">
    <text evidence="2 3">Belongs to the small heat shock protein (HSP20) family.</text>
</comment>
<dbReference type="InterPro" id="IPR002068">
    <property type="entry name" value="A-crystallin/Hsp20_dom"/>
</dbReference>
<evidence type="ECO:0000259" key="5">
    <source>
        <dbReference type="PROSITE" id="PS01031"/>
    </source>
</evidence>
<dbReference type="SUPFAM" id="SSF49764">
    <property type="entry name" value="HSP20-like chaperones"/>
    <property type="match status" value="1"/>
</dbReference>
<sequence>MTRLSLLNSPLLLGFDHVERVLDRVSKASTDGYPPYNIEQMSEDGLRISLAVAGFTTDELSVQIEDNQLVVRGRQRDDTARVFLHRGIAARQFQRSFVLAEGIEVTGAHLDNGLLHVDLRRPPVESRVRTIRIDGTNGAGNNGSEAAVGVSRRA</sequence>
<evidence type="ECO:0000256" key="2">
    <source>
        <dbReference type="PROSITE-ProRule" id="PRU00285"/>
    </source>
</evidence>
<gene>
    <name evidence="6" type="ORF">EDC65_2519</name>
</gene>
<accession>A0A3N1LHF4</accession>
<name>A0A3N1LHF4_9PROT</name>
<dbReference type="PROSITE" id="PS01031">
    <property type="entry name" value="SHSP"/>
    <property type="match status" value="1"/>
</dbReference>
<dbReference type="RefSeq" id="WP_123690070.1">
    <property type="nucleotide sequence ID" value="NZ_AP019700.1"/>
</dbReference>
<dbReference type="PANTHER" id="PTHR47062:SF1">
    <property type="entry name" value="SMALL HEAT SHOCK PROTEIN IBPA"/>
    <property type="match status" value="1"/>
</dbReference>